<dbReference type="SUPFAM" id="SSF81324">
    <property type="entry name" value="Voltage-gated potassium channels"/>
    <property type="match status" value="1"/>
</dbReference>
<evidence type="ECO:0000313" key="11">
    <source>
        <dbReference type="EMBL" id="EKX38495.1"/>
    </source>
</evidence>
<proteinExistence type="predicted"/>
<dbReference type="GO" id="GO:0001508">
    <property type="term" value="P:action potential"/>
    <property type="evidence" value="ECO:0007669"/>
    <property type="project" value="TreeGrafter"/>
</dbReference>
<dbReference type="InterPro" id="IPR028325">
    <property type="entry name" value="VG_K_chnl"/>
</dbReference>
<evidence type="ECO:0000313" key="12">
    <source>
        <dbReference type="EnsemblProtists" id="EKX38495"/>
    </source>
</evidence>
<dbReference type="KEGG" id="gtt:GUITHDRAFT_154723"/>
<keyword evidence="7" id="KW-0407">Ion channel</keyword>
<reference evidence="11 13" key="1">
    <citation type="journal article" date="2012" name="Nature">
        <title>Algal genomes reveal evolutionary mosaicism and the fate of nucleomorphs.</title>
        <authorList>
            <consortium name="DOE Joint Genome Institute"/>
            <person name="Curtis B.A."/>
            <person name="Tanifuji G."/>
            <person name="Burki F."/>
            <person name="Gruber A."/>
            <person name="Irimia M."/>
            <person name="Maruyama S."/>
            <person name="Arias M.C."/>
            <person name="Ball S.G."/>
            <person name="Gile G.H."/>
            <person name="Hirakawa Y."/>
            <person name="Hopkins J.F."/>
            <person name="Kuo A."/>
            <person name="Rensing S.A."/>
            <person name="Schmutz J."/>
            <person name="Symeonidi A."/>
            <person name="Elias M."/>
            <person name="Eveleigh R.J."/>
            <person name="Herman E.K."/>
            <person name="Klute M.J."/>
            <person name="Nakayama T."/>
            <person name="Obornik M."/>
            <person name="Reyes-Prieto A."/>
            <person name="Armbrust E.V."/>
            <person name="Aves S.J."/>
            <person name="Beiko R.G."/>
            <person name="Coutinho P."/>
            <person name="Dacks J.B."/>
            <person name="Durnford D.G."/>
            <person name="Fast N.M."/>
            <person name="Green B.R."/>
            <person name="Grisdale C.J."/>
            <person name="Hempel F."/>
            <person name="Henrissat B."/>
            <person name="Hoppner M.P."/>
            <person name="Ishida K."/>
            <person name="Kim E."/>
            <person name="Koreny L."/>
            <person name="Kroth P.G."/>
            <person name="Liu Y."/>
            <person name="Malik S.B."/>
            <person name="Maier U.G."/>
            <person name="McRose D."/>
            <person name="Mock T."/>
            <person name="Neilson J.A."/>
            <person name="Onodera N.T."/>
            <person name="Poole A.M."/>
            <person name="Pritham E.J."/>
            <person name="Richards T.A."/>
            <person name="Rocap G."/>
            <person name="Roy S.W."/>
            <person name="Sarai C."/>
            <person name="Schaack S."/>
            <person name="Shirato S."/>
            <person name="Slamovits C.H."/>
            <person name="Spencer D.F."/>
            <person name="Suzuki S."/>
            <person name="Worden A.Z."/>
            <person name="Zauner S."/>
            <person name="Barry K."/>
            <person name="Bell C."/>
            <person name="Bharti A.K."/>
            <person name="Crow J.A."/>
            <person name="Grimwood J."/>
            <person name="Kramer R."/>
            <person name="Lindquist E."/>
            <person name="Lucas S."/>
            <person name="Salamov A."/>
            <person name="McFadden G.I."/>
            <person name="Lane C.E."/>
            <person name="Keeling P.J."/>
            <person name="Gray M.W."/>
            <person name="Grigoriev I.V."/>
            <person name="Archibald J.M."/>
        </authorList>
    </citation>
    <scope>NUCLEOTIDE SEQUENCE</scope>
    <source>
        <strain evidence="11 13">CCMP2712</strain>
    </source>
</reference>
<feature type="non-terminal residue" evidence="11">
    <location>
        <position position="1"/>
    </location>
</feature>
<dbReference type="GeneID" id="17295195"/>
<reference evidence="12" key="3">
    <citation type="submission" date="2016-03" db="UniProtKB">
        <authorList>
            <consortium name="EnsemblProtists"/>
        </authorList>
    </citation>
    <scope>IDENTIFICATION</scope>
</reference>
<dbReference type="EMBL" id="JH993048">
    <property type="protein sequence ID" value="EKX38495.1"/>
    <property type="molecule type" value="Genomic_DNA"/>
</dbReference>
<evidence type="ECO:0000256" key="3">
    <source>
        <dbReference type="ARBA" id="ARBA00022692"/>
    </source>
</evidence>
<comment type="subcellular location">
    <subcellularLocation>
        <location evidence="1">Membrane</location>
        <topology evidence="1">Multi-pass membrane protein</topology>
    </subcellularLocation>
</comment>
<feature type="signal peptide" evidence="9">
    <location>
        <begin position="1"/>
        <end position="20"/>
    </location>
</feature>
<dbReference type="Gene3D" id="3.40.190.10">
    <property type="entry name" value="Periplasmic binding protein-like II"/>
    <property type="match status" value="1"/>
</dbReference>
<dbReference type="RefSeq" id="XP_005825475.1">
    <property type="nucleotide sequence ID" value="XM_005825418.1"/>
</dbReference>
<keyword evidence="5" id="KW-0406">Ion transport</keyword>
<evidence type="ECO:0000256" key="8">
    <source>
        <dbReference type="SAM" id="Phobius"/>
    </source>
</evidence>
<protein>
    <recommendedName>
        <fullName evidence="10">Solute-binding protein family 3/N-terminal domain-containing protein</fullName>
    </recommendedName>
</protein>
<dbReference type="HOGENOM" id="CLU_1227589_0_0_1"/>
<evidence type="ECO:0000256" key="9">
    <source>
        <dbReference type="SAM" id="SignalP"/>
    </source>
</evidence>
<dbReference type="GO" id="GO:0008076">
    <property type="term" value="C:voltage-gated potassium channel complex"/>
    <property type="evidence" value="ECO:0007669"/>
    <property type="project" value="InterPro"/>
</dbReference>
<dbReference type="OrthoDB" id="5953876at2759"/>
<keyword evidence="2" id="KW-0813">Transport</keyword>
<evidence type="ECO:0000256" key="2">
    <source>
        <dbReference type="ARBA" id="ARBA00022448"/>
    </source>
</evidence>
<evidence type="ECO:0000256" key="5">
    <source>
        <dbReference type="ARBA" id="ARBA00023065"/>
    </source>
</evidence>
<dbReference type="Proteomes" id="UP000011087">
    <property type="component" value="Unassembled WGS sequence"/>
</dbReference>
<name>L1IRP0_GUITC</name>
<dbReference type="PaxDb" id="55529-EKX38495"/>
<dbReference type="Gene3D" id="1.10.287.70">
    <property type="match status" value="1"/>
</dbReference>
<dbReference type="AlphaFoldDB" id="L1IRP0"/>
<evidence type="ECO:0000256" key="4">
    <source>
        <dbReference type="ARBA" id="ARBA00022989"/>
    </source>
</evidence>
<evidence type="ECO:0000256" key="7">
    <source>
        <dbReference type="ARBA" id="ARBA00023303"/>
    </source>
</evidence>
<dbReference type="SUPFAM" id="SSF53850">
    <property type="entry name" value="Periplasmic binding protein-like II"/>
    <property type="match status" value="1"/>
</dbReference>
<gene>
    <name evidence="11" type="ORF">GUITHDRAFT_154723</name>
</gene>
<dbReference type="Pfam" id="PF00497">
    <property type="entry name" value="SBP_bac_3"/>
    <property type="match status" value="1"/>
</dbReference>
<sequence>MQKILSVLLLILCSAWLVRAQAQPLKVAFCDGDRAPYVLRNETGGLTGLDVEYWSALLENMRRLAGVSNVSEDLRNVLRQPPVVTVMPQKALLQQLKQQLYDIAFCAIQVDLDLSNFVDFSLPYATAGYQGVVIKQDSPIDGMTVLQQAFGTSNAWALFSLLLLVILSIIFAHLIWIVERKDNPNINKYYGPGVFDSWWLGIVTAMTVGYGDKVPVTVQGKILTIA</sequence>
<feature type="domain" description="Solute-binding protein family 3/N-terminal" evidence="10">
    <location>
        <begin position="31"/>
        <end position="185"/>
    </location>
</feature>
<organism evidence="11">
    <name type="scientific">Guillardia theta (strain CCMP2712)</name>
    <name type="common">Cryptophyte</name>
    <dbReference type="NCBI Taxonomy" id="905079"/>
    <lineage>
        <taxon>Eukaryota</taxon>
        <taxon>Cryptophyceae</taxon>
        <taxon>Pyrenomonadales</taxon>
        <taxon>Geminigeraceae</taxon>
        <taxon>Guillardia</taxon>
    </lineage>
</organism>
<evidence type="ECO:0000256" key="1">
    <source>
        <dbReference type="ARBA" id="ARBA00004141"/>
    </source>
</evidence>
<keyword evidence="3 8" id="KW-0812">Transmembrane</keyword>
<dbReference type="InterPro" id="IPR001638">
    <property type="entry name" value="Solute-binding_3/MltF_N"/>
</dbReference>
<reference evidence="13" key="2">
    <citation type="submission" date="2012-11" db="EMBL/GenBank/DDBJ databases">
        <authorList>
            <person name="Kuo A."/>
            <person name="Curtis B.A."/>
            <person name="Tanifuji G."/>
            <person name="Burki F."/>
            <person name="Gruber A."/>
            <person name="Irimia M."/>
            <person name="Maruyama S."/>
            <person name="Arias M.C."/>
            <person name="Ball S.G."/>
            <person name="Gile G.H."/>
            <person name="Hirakawa Y."/>
            <person name="Hopkins J.F."/>
            <person name="Rensing S.A."/>
            <person name="Schmutz J."/>
            <person name="Symeonidi A."/>
            <person name="Elias M."/>
            <person name="Eveleigh R.J."/>
            <person name="Herman E.K."/>
            <person name="Klute M.J."/>
            <person name="Nakayama T."/>
            <person name="Obornik M."/>
            <person name="Reyes-Prieto A."/>
            <person name="Armbrust E.V."/>
            <person name="Aves S.J."/>
            <person name="Beiko R.G."/>
            <person name="Coutinho P."/>
            <person name="Dacks J.B."/>
            <person name="Durnford D.G."/>
            <person name="Fast N.M."/>
            <person name="Green B.R."/>
            <person name="Grisdale C."/>
            <person name="Hempe F."/>
            <person name="Henrissat B."/>
            <person name="Hoppner M.P."/>
            <person name="Ishida K.-I."/>
            <person name="Kim E."/>
            <person name="Koreny L."/>
            <person name="Kroth P.G."/>
            <person name="Liu Y."/>
            <person name="Malik S.-B."/>
            <person name="Maier U.G."/>
            <person name="McRose D."/>
            <person name="Mock T."/>
            <person name="Neilson J.A."/>
            <person name="Onodera N.T."/>
            <person name="Poole A.M."/>
            <person name="Pritham E.J."/>
            <person name="Richards T.A."/>
            <person name="Rocap G."/>
            <person name="Roy S.W."/>
            <person name="Sarai C."/>
            <person name="Schaack S."/>
            <person name="Shirato S."/>
            <person name="Slamovits C.H."/>
            <person name="Spencer D.F."/>
            <person name="Suzuki S."/>
            <person name="Worden A.Z."/>
            <person name="Zauner S."/>
            <person name="Barry K."/>
            <person name="Bell C."/>
            <person name="Bharti A.K."/>
            <person name="Crow J.A."/>
            <person name="Grimwood J."/>
            <person name="Kramer R."/>
            <person name="Lindquist E."/>
            <person name="Lucas S."/>
            <person name="Salamov A."/>
            <person name="McFadden G.I."/>
            <person name="Lane C.E."/>
            <person name="Keeling P.J."/>
            <person name="Gray M.W."/>
            <person name="Grigoriev I.V."/>
            <person name="Archibald J.M."/>
        </authorList>
    </citation>
    <scope>NUCLEOTIDE SEQUENCE</scope>
    <source>
        <strain evidence="13">CCMP2712</strain>
    </source>
</reference>
<keyword evidence="6 8" id="KW-0472">Membrane</keyword>
<feature type="transmembrane region" description="Helical" evidence="8">
    <location>
        <begin position="155"/>
        <end position="178"/>
    </location>
</feature>
<feature type="chain" id="PRO_5008770344" description="Solute-binding protein family 3/N-terminal domain-containing protein" evidence="9">
    <location>
        <begin position="21"/>
        <end position="226"/>
    </location>
</feature>
<keyword evidence="9" id="KW-0732">Signal</keyword>
<dbReference type="PANTHER" id="PTHR11537">
    <property type="entry name" value="VOLTAGE-GATED POTASSIUM CHANNEL"/>
    <property type="match status" value="1"/>
</dbReference>
<dbReference type="PANTHER" id="PTHR11537:SF254">
    <property type="entry name" value="POTASSIUM VOLTAGE-GATED CHANNEL PROTEIN SHAB"/>
    <property type="match status" value="1"/>
</dbReference>
<keyword evidence="13" id="KW-1185">Reference proteome</keyword>
<accession>L1IRP0</accession>
<dbReference type="GO" id="GO:0005249">
    <property type="term" value="F:voltage-gated potassium channel activity"/>
    <property type="evidence" value="ECO:0007669"/>
    <property type="project" value="InterPro"/>
</dbReference>
<evidence type="ECO:0000256" key="6">
    <source>
        <dbReference type="ARBA" id="ARBA00023136"/>
    </source>
</evidence>
<evidence type="ECO:0000313" key="13">
    <source>
        <dbReference type="Proteomes" id="UP000011087"/>
    </source>
</evidence>
<keyword evidence="4 8" id="KW-1133">Transmembrane helix</keyword>
<dbReference type="EnsemblProtists" id="EKX38495">
    <property type="protein sequence ID" value="EKX38495"/>
    <property type="gene ID" value="GUITHDRAFT_154723"/>
</dbReference>
<evidence type="ECO:0000259" key="10">
    <source>
        <dbReference type="Pfam" id="PF00497"/>
    </source>
</evidence>